<keyword evidence="1" id="KW-0548">Nucleotidyltransferase</keyword>
<dbReference type="AlphaFoldDB" id="A0A5B6UU20"/>
<dbReference type="Proteomes" id="UP000325315">
    <property type="component" value="Unassembled WGS sequence"/>
</dbReference>
<accession>A0A5B6UU20</accession>
<evidence type="ECO:0000313" key="2">
    <source>
        <dbReference type="Proteomes" id="UP000325315"/>
    </source>
</evidence>
<evidence type="ECO:0000313" key="1">
    <source>
        <dbReference type="EMBL" id="KAA3461249.1"/>
    </source>
</evidence>
<reference evidence="2" key="1">
    <citation type="journal article" date="2019" name="Plant Biotechnol. J.">
        <title>Genome sequencing of the Australian wild diploid species Gossypium australe highlights disease resistance and delayed gland morphogenesis.</title>
        <authorList>
            <person name="Cai Y."/>
            <person name="Cai X."/>
            <person name="Wang Q."/>
            <person name="Wang P."/>
            <person name="Zhang Y."/>
            <person name="Cai C."/>
            <person name="Xu Y."/>
            <person name="Wang K."/>
            <person name="Zhou Z."/>
            <person name="Wang C."/>
            <person name="Geng S."/>
            <person name="Li B."/>
            <person name="Dong Q."/>
            <person name="Hou Y."/>
            <person name="Wang H."/>
            <person name="Ai P."/>
            <person name="Liu Z."/>
            <person name="Yi F."/>
            <person name="Sun M."/>
            <person name="An G."/>
            <person name="Cheng J."/>
            <person name="Zhang Y."/>
            <person name="Shi Q."/>
            <person name="Xie Y."/>
            <person name="Shi X."/>
            <person name="Chang Y."/>
            <person name="Huang F."/>
            <person name="Chen Y."/>
            <person name="Hong S."/>
            <person name="Mi L."/>
            <person name="Sun Q."/>
            <person name="Zhang L."/>
            <person name="Zhou B."/>
            <person name="Peng R."/>
            <person name="Zhang X."/>
            <person name="Liu F."/>
        </authorList>
    </citation>
    <scope>NUCLEOTIDE SEQUENCE [LARGE SCALE GENOMIC DNA]</scope>
    <source>
        <strain evidence="2">cv. PA1801</strain>
    </source>
</reference>
<keyword evidence="2" id="KW-1185">Reference proteome</keyword>
<organism evidence="1 2">
    <name type="scientific">Gossypium australe</name>
    <dbReference type="NCBI Taxonomy" id="47621"/>
    <lineage>
        <taxon>Eukaryota</taxon>
        <taxon>Viridiplantae</taxon>
        <taxon>Streptophyta</taxon>
        <taxon>Embryophyta</taxon>
        <taxon>Tracheophyta</taxon>
        <taxon>Spermatophyta</taxon>
        <taxon>Magnoliopsida</taxon>
        <taxon>eudicotyledons</taxon>
        <taxon>Gunneridae</taxon>
        <taxon>Pentapetalae</taxon>
        <taxon>rosids</taxon>
        <taxon>malvids</taxon>
        <taxon>Malvales</taxon>
        <taxon>Malvaceae</taxon>
        <taxon>Malvoideae</taxon>
        <taxon>Gossypium</taxon>
    </lineage>
</organism>
<protein>
    <submittedName>
        <fullName evidence="1">Reverse transcriptase</fullName>
    </submittedName>
</protein>
<dbReference type="EMBL" id="SMMG02000009">
    <property type="protein sequence ID" value="KAA3461249.1"/>
    <property type="molecule type" value="Genomic_DNA"/>
</dbReference>
<keyword evidence="1" id="KW-0695">RNA-directed DNA polymerase</keyword>
<proteinExistence type="predicted"/>
<gene>
    <name evidence="1" type="ORF">EPI10_027833</name>
</gene>
<dbReference type="OrthoDB" id="998368at2759"/>
<comment type="caution">
    <text evidence="1">The sequence shown here is derived from an EMBL/GenBank/DDBJ whole genome shotgun (WGS) entry which is preliminary data.</text>
</comment>
<sequence>MQGILNTVVAELTERKNALEAMVSTLKEQDEELNIYKISSGSGVLATTPKPKVEVPKMKEFNGMRSAKDVDYFLWGIEQYFRAKGILDDATKKWYNGGVSIGIYV</sequence>
<name>A0A5B6UU20_9ROSI</name>
<keyword evidence="1" id="KW-0808">Transferase</keyword>
<dbReference type="GO" id="GO:0003964">
    <property type="term" value="F:RNA-directed DNA polymerase activity"/>
    <property type="evidence" value="ECO:0007669"/>
    <property type="project" value="UniProtKB-KW"/>
</dbReference>